<evidence type="ECO:0000256" key="1">
    <source>
        <dbReference type="ARBA" id="ARBA00004496"/>
    </source>
</evidence>
<dbReference type="PANTHER" id="PTHR33238:SF11">
    <property type="entry name" value="TRANSCRIPTIONAL REGULATOR MNTR"/>
    <property type="match status" value="1"/>
</dbReference>
<dbReference type="eggNOG" id="COG1321">
    <property type="taxonomic scope" value="Bacteria"/>
</dbReference>
<comment type="similarity">
    <text evidence="2">Belongs to the DtxR/MntR family.</text>
</comment>
<evidence type="ECO:0000256" key="11">
    <source>
        <dbReference type="ARBA" id="ARBA00032593"/>
    </source>
</evidence>
<keyword evidence="7" id="KW-0238">DNA-binding</keyword>
<dbReference type="Gene3D" id="1.10.10.10">
    <property type="entry name" value="Winged helix-like DNA-binding domain superfamily/Winged helix DNA-binding domain"/>
    <property type="match status" value="1"/>
</dbReference>
<keyword evidence="6" id="KW-0805">Transcription regulation</keyword>
<gene>
    <name evidence="13" type="ORF">HMPREF9004_1629</name>
</gene>
<comment type="subunit">
    <text evidence="3">Homodimer.</text>
</comment>
<sequence>MSGENSATYVELRGVMTRASAFGAIGAKNSQVAEDYLKEMWGNEEAGGDGISVNDLAARMGVAASTASENVARLTSWGFVTHEPYKKVHFTAQGRQIALGMVRRHRLLETYLHDRLGFEWDEVHEEAEILEHAVSDRLLEHIDEALGWPARDPHGDPIPDADGRIRTGATVPLSEQRQGEWVTVARLSDEDPQGLRNLDEAGIGLDSQIRLARLPNDEDGAGCAGNTGPAGEQVAVDVQDGVGTVNQVLLDETTANLIRVRA</sequence>
<dbReference type="GO" id="GO:0003700">
    <property type="term" value="F:DNA-binding transcription factor activity"/>
    <property type="evidence" value="ECO:0007669"/>
    <property type="project" value="InterPro"/>
</dbReference>
<dbReference type="EMBL" id="AQHZ01000024">
    <property type="protein sequence ID" value="ENO17719.1"/>
    <property type="molecule type" value="Genomic_DNA"/>
</dbReference>
<comment type="subcellular location">
    <subcellularLocation>
        <location evidence="1">Cytoplasm</location>
    </subcellularLocation>
</comment>
<name>N6WC05_9ACTO</name>
<dbReference type="Proteomes" id="UP000013015">
    <property type="component" value="Unassembled WGS sequence"/>
</dbReference>
<dbReference type="HOGENOM" id="CLU_1060190_0_0_11"/>
<keyword evidence="4" id="KW-0963">Cytoplasm</keyword>
<accession>N6WC05</accession>
<evidence type="ECO:0000256" key="5">
    <source>
        <dbReference type="ARBA" id="ARBA00022491"/>
    </source>
</evidence>
<dbReference type="Gene3D" id="1.10.60.10">
    <property type="entry name" value="Iron dependent repressor, metal binding and dimerisation domain"/>
    <property type="match status" value="1"/>
</dbReference>
<dbReference type="SUPFAM" id="SSF47979">
    <property type="entry name" value="Iron-dependent repressor protein, dimerization domain"/>
    <property type="match status" value="1"/>
</dbReference>
<evidence type="ECO:0000313" key="13">
    <source>
        <dbReference type="EMBL" id="ENO17719.1"/>
    </source>
</evidence>
<dbReference type="GO" id="GO:0045892">
    <property type="term" value="P:negative regulation of DNA-templated transcription"/>
    <property type="evidence" value="ECO:0007669"/>
    <property type="project" value="TreeGrafter"/>
</dbReference>
<keyword evidence="10" id="KW-0464">Manganese</keyword>
<evidence type="ECO:0000256" key="7">
    <source>
        <dbReference type="ARBA" id="ARBA00023125"/>
    </source>
</evidence>
<dbReference type="InterPro" id="IPR022687">
    <property type="entry name" value="HTH_DTXR"/>
</dbReference>
<dbReference type="InterPro" id="IPR022689">
    <property type="entry name" value="Iron_dep_repressor"/>
</dbReference>
<evidence type="ECO:0000256" key="9">
    <source>
        <dbReference type="ARBA" id="ARBA00023163"/>
    </source>
</evidence>
<dbReference type="Pfam" id="PF01325">
    <property type="entry name" value="Fe_dep_repress"/>
    <property type="match status" value="1"/>
</dbReference>
<dbReference type="FunFam" id="1.10.60.10:FF:000004">
    <property type="entry name" value="DtxR family transcriptional regulator"/>
    <property type="match status" value="1"/>
</dbReference>
<keyword evidence="8" id="KW-0010">Activator</keyword>
<dbReference type="PROSITE" id="PS50944">
    <property type="entry name" value="HTH_DTXR"/>
    <property type="match status" value="1"/>
</dbReference>
<comment type="caution">
    <text evidence="13">The sequence shown here is derived from an EMBL/GenBank/DDBJ whole genome shotgun (WGS) entry which is preliminary data.</text>
</comment>
<proteinExistence type="inferred from homology"/>
<dbReference type="SUPFAM" id="SSF46785">
    <property type="entry name" value="Winged helix' DNA-binding domain"/>
    <property type="match status" value="1"/>
</dbReference>
<evidence type="ECO:0000256" key="3">
    <source>
        <dbReference type="ARBA" id="ARBA00011738"/>
    </source>
</evidence>
<dbReference type="GO" id="GO:0046983">
    <property type="term" value="F:protein dimerization activity"/>
    <property type="evidence" value="ECO:0007669"/>
    <property type="project" value="InterPro"/>
</dbReference>
<dbReference type="InterPro" id="IPR050536">
    <property type="entry name" value="DtxR_MntR_Metal-Reg"/>
</dbReference>
<dbReference type="PANTHER" id="PTHR33238">
    <property type="entry name" value="IRON (METAL) DEPENDENT REPRESSOR, DTXR FAMILY"/>
    <property type="match status" value="1"/>
</dbReference>
<evidence type="ECO:0000256" key="8">
    <source>
        <dbReference type="ARBA" id="ARBA00023159"/>
    </source>
</evidence>
<evidence type="ECO:0000256" key="6">
    <source>
        <dbReference type="ARBA" id="ARBA00023015"/>
    </source>
</evidence>
<evidence type="ECO:0000256" key="10">
    <source>
        <dbReference type="ARBA" id="ARBA00023211"/>
    </source>
</evidence>
<dbReference type="PATRIC" id="fig|888050.3.peg.1565"/>
<feature type="domain" description="HTH dtxR-type" evidence="12">
    <location>
        <begin position="30"/>
        <end position="91"/>
    </location>
</feature>
<dbReference type="Pfam" id="PF02742">
    <property type="entry name" value="Fe_dep_repr_C"/>
    <property type="match status" value="1"/>
</dbReference>
<reference evidence="13 14" key="1">
    <citation type="submission" date="2013-03" db="EMBL/GenBank/DDBJ databases">
        <title>Reference genome for the Human Microbiome Project.</title>
        <authorList>
            <person name="Aqrawi P."/>
            <person name="Ayvaz T."/>
            <person name="Bess C."/>
            <person name="Blankenburg K."/>
            <person name="Coyle M."/>
            <person name="Deng J."/>
            <person name="Forbes L."/>
            <person name="Fowler G."/>
            <person name="Francisco L."/>
            <person name="Fu Q."/>
            <person name="Gibbs R."/>
            <person name="Gross S."/>
            <person name="Gubbala S."/>
            <person name="Hale W."/>
            <person name="Hemphill L."/>
            <person name="Highlander S."/>
            <person name="Hirani K."/>
            <person name="Jackson L."/>
            <person name="Jakkamsetti A."/>
            <person name="Javaid M."/>
            <person name="Jayaseelan J.C."/>
            <person name="Jiang H."/>
            <person name="Joshi V."/>
            <person name="Korchina V."/>
            <person name="Kovar C."/>
            <person name="Lara F."/>
            <person name="Lee S."/>
            <person name="Liu Y."/>
            <person name="Mata R."/>
            <person name="Mathew T."/>
            <person name="Munidasa M."/>
            <person name="Muzny D."/>
            <person name="Nazareth L."/>
            <person name="Ngo R."/>
            <person name="Nguyen L."/>
            <person name="Nguyen N."/>
            <person name="Okwuonu G."/>
            <person name="Ongeri F."/>
            <person name="Palculict T."/>
            <person name="Patil S."/>
            <person name="Petrosino J."/>
            <person name="Pham C."/>
            <person name="Pham P."/>
            <person name="Pu L.-L."/>
            <person name="Qin X."/>
            <person name="Qu J."/>
            <person name="Reid J."/>
            <person name="Ross M."/>
            <person name="Ruth R."/>
            <person name="Saada N."/>
            <person name="San Lucas F."/>
            <person name="Santibanez J."/>
            <person name="Shang Y."/>
            <person name="Simmons D."/>
            <person name="Song X.-Z."/>
            <person name="Tang L.-Y."/>
            <person name="Thornton R."/>
            <person name="Warren J."/>
            <person name="Weissenberger G."/>
            <person name="Wilczek-Boney K."/>
            <person name="Worley K."/>
            <person name="Youmans B."/>
            <person name="Zhang J."/>
            <person name="Zhang L."/>
            <person name="Zhao Z."/>
            <person name="Zhou C."/>
            <person name="Zhu D."/>
            <person name="Zhu Y."/>
        </authorList>
    </citation>
    <scope>NUCLEOTIDE SEQUENCE [LARGE SCALE GENOMIC DNA]</scope>
    <source>
        <strain evidence="13 14">F0333</strain>
    </source>
</reference>
<dbReference type="InterPro" id="IPR001367">
    <property type="entry name" value="Fe_dep_repressor"/>
</dbReference>
<dbReference type="InterPro" id="IPR036421">
    <property type="entry name" value="Fe_dep_repressor_sf"/>
</dbReference>
<evidence type="ECO:0000313" key="14">
    <source>
        <dbReference type="Proteomes" id="UP000013015"/>
    </source>
</evidence>
<keyword evidence="9" id="KW-0804">Transcription</keyword>
<keyword evidence="14" id="KW-1185">Reference proteome</keyword>
<dbReference type="AlphaFoldDB" id="N6WC05"/>
<dbReference type="GO" id="GO:0003677">
    <property type="term" value="F:DNA binding"/>
    <property type="evidence" value="ECO:0007669"/>
    <property type="project" value="UniProtKB-KW"/>
</dbReference>
<dbReference type="InterPro" id="IPR036390">
    <property type="entry name" value="WH_DNA-bd_sf"/>
</dbReference>
<evidence type="ECO:0000256" key="4">
    <source>
        <dbReference type="ARBA" id="ARBA00022490"/>
    </source>
</evidence>
<organism evidence="13 14">
    <name type="scientific">Schaalia cardiffensis F0333</name>
    <dbReference type="NCBI Taxonomy" id="888050"/>
    <lineage>
        <taxon>Bacteria</taxon>
        <taxon>Bacillati</taxon>
        <taxon>Actinomycetota</taxon>
        <taxon>Actinomycetes</taxon>
        <taxon>Actinomycetales</taxon>
        <taxon>Actinomycetaceae</taxon>
        <taxon>Schaalia</taxon>
    </lineage>
</organism>
<dbReference type="InterPro" id="IPR036388">
    <property type="entry name" value="WH-like_DNA-bd_sf"/>
</dbReference>
<evidence type="ECO:0000256" key="2">
    <source>
        <dbReference type="ARBA" id="ARBA00007871"/>
    </source>
</evidence>
<protein>
    <recommendedName>
        <fullName evidence="11">Manganese transport regulator</fullName>
    </recommendedName>
</protein>
<evidence type="ECO:0000259" key="12">
    <source>
        <dbReference type="PROSITE" id="PS50944"/>
    </source>
</evidence>
<keyword evidence="5" id="KW-0678">Repressor</keyword>
<dbReference type="SMART" id="SM00529">
    <property type="entry name" value="HTH_DTXR"/>
    <property type="match status" value="1"/>
</dbReference>
<dbReference type="GO" id="GO:0046914">
    <property type="term" value="F:transition metal ion binding"/>
    <property type="evidence" value="ECO:0007669"/>
    <property type="project" value="InterPro"/>
</dbReference>
<dbReference type="GO" id="GO:0005737">
    <property type="term" value="C:cytoplasm"/>
    <property type="evidence" value="ECO:0007669"/>
    <property type="project" value="UniProtKB-SubCell"/>
</dbReference>
<dbReference type="STRING" id="888050.HMPREF9004_1629"/>